<evidence type="ECO:0000313" key="4">
    <source>
        <dbReference type="Proteomes" id="UP001164746"/>
    </source>
</evidence>
<reference evidence="3" key="1">
    <citation type="submission" date="2022-11" db="EMBL/GenBank/DDBJ databases">
        <title>Centuries of genome instability and evolution in soft-shell clam transmissible cancer (bioRxiv).</title>
        <authorList>
            <person name="Hart S.F.M."/>
            <person name="Yonemitsu M.A."/>
            <person name="Giersch R.M."/>
            <person name="Beal B.F."/>
            <person name="Arriagada G."/>
            <person name="Davis B.W."/>
            <person name="Ostrander E.A."/>
            <person name="Goff S.P."/>
            <person name="Metzger M.J."/>
        </authorList>
    </citation>
    <scope>NUCLEOTIDE SEQUENCE</scope>
    <source>
        <strain evidence="3">MELC-2E11</strain>
        <tissue evidence="3">Siphon/mantle</tissue>
    </source>
</reference>
<evidence type="ECO:0000313" key="3">
    <source>
        <dbReference type="EMBL" id="WAR18655.1"/>
    </source>
</evidence>
<feature type="non-terminal residue" evidence="3">
    <location>
        <position position="1"/>
    </location>
</feature>
<dbReference type="EMBL" id="CP111022">
    <property type="protein sequence ID" value="WAR18655.1"/>
    <property type="molecule type" value="Genomic_DNA"/>
</dbReference>
<name>A0ABY7F9D0_MYAAR</name>
<feature type="compositionally biased region" description="Low complexity" evidence="1">
    <location>
        <begin position="275"/>
        <end position="287"/>
    </location>
</feature>
<accession>A0ABY7F9D0</accession>
<dbReference type="SUPFAM" id="SSF51905">
    <property type="entry name" value="FAD/NAD(P)-binding domain"/>
    <property type="match status" value="1"/>
</dbReference>
<dbReference type="Proteomes" id="UP001164746">
    <property type="component" value="Chromosome 11"/>
</dbReference>
<dbReference type="InterPro" id="IPR036188">
    <property type="entry name" value="FAD/NAD-bd_sf"/>
</dbReference>
<keyword evidence="4" id="KW-1185">Reference proteome</keyword>
<dbReference type="InterPro" id="IPR032151">
    <property type="entry name" value="CFAP61_N"/>
</dbReference>
<dbReference type="PANTHER" id="PTHR21178">
    <property type="entry name" value="CILIA- AND FLAGELLA-ASSOCIATED PROTEIN 61"/>
    <property type="match status" value="1"/>
</dbReference>
<feature type="region of interest" description="Disordered" evidence="1">
    <location>
        <begin position="265"/>
        <end position="352"/>
    </location>
</feature>
<evidence type="ECO:0000259" key="2">
    <source>
        <dbReference type="Pfam" id="PF16092"/>
    </source>
</evidence>
<protein>
    <submittedName>
        <fullName evidence="3">CFA61-like protein</fullName>
    </submittedName>
</protein>
<proteinExistence type="predicted"/>
<evidence type="ECO:0000256" key="1">
    <source>
        <dbReference type="SAM" id="MobiDB-lite"/>
    </source>
</evidence>
<feature type="domain" description="Cilia- and flagella-associated protein 61 N-terminal" evidence="2">
    <location>
        <begin position="17"/>
        <end position="268"/>
    </location>
</feature>
<dbReference type="Pfam" id="PF16092">
    <property type="entry name" value="CFAP61_N"/>
    <property type="match status" value="1"/>
</dbReference>
<dbReference type="Gene3D" id="3.50.50.60">
    <property type="entry name" value="FAD/NAD(P)-binding domain"/>
    <property type="match status" value="2"/>
</dbReference>
<gene>
    <name evidence="3" type="ORF">MAR_000493</name>
</gene>
<sequence length="993" mass="111291">MATTIAPEGVPPEAVNARRTESIDAPHILSLVQDSTNSLFGRVNIVNVIEKAVLAVTLCNDKDEILGHAAFFDYPNVADVDQAAWQEWLKTYYDTEKCTPLNTLFMHYFVVKNDYAHGCAREIVRTAFNAVPDVHFLFLAVPVGSYPDSYIADIFKPMTIIGDKSPSQCAVFACYRHDHVPVIHVRQARVEDHDDLTPIFNRQSDMLNMTYGDYFLAELIEAQDDHMHCLIAEVGGTAYGFMSISDDINYNLLNECFELGPFHGLKKPKEDKAPSRGSVKSGSSSTGKPTENTETDLSKVAESITAESGERTEGSRHSSTRSSRAGSAVSDVKVEDQGVSLKPPGTQNQRFIPTYKGAGNAFSVQLFCIDERYEMRSSDFLAKAFEHFSDCDFCIMTVPHLVPEFPLLQNFVRVTPRCPSTLPQELYVFHRNGLFKDFAVRPAASKDCGGVEKLTKTIALHENLLKDLTQYVKAKRDDDGTEIQAFVAESQQQVIGVAIIRIEENIEYIRSHYNIEDFIYYNHHRRADHGRLHHFAINPMFAHLSKHFLKEVLRIGHKTCLYYPLYPQYTDKEVVVNFSLVGCMREMVPVRHRRQIVYPLEQLGVNAPSNRVLTEHPPFALHHINRKLTLEPKVTINARIVVVGASDVVDAKHQYILIQKSCSIRSKIEQSAWLMLFAPDLSQLLIGVCSPHLHFNNLTLVSPHGITPGEMAPDDMRENMLGSSHCYSHADYARIALQASVNIVYGNMTAIDRKKKFVQIDGSTRVPYDHLVLCTGEQYQVPMPTNADVNAGTTNDKLPCDPNRRFTGERPRNLFTVNDAYEAAVALYWIENNLAKKDRKVVVYGGSLDAYTCVQTLLAMGVAGSNIIFVQTPLQYEVTCFNNPTIEETMLKTLQESGVQLHSGYILAKYVTGDAGEIRGATFTSADSPLKVDCCVTINDACLVYDGKLVIDAYFHTNDVCIRGAGSLTKFQRKYHAEKWSHANFNSKEVGIH</sequence>
<dbReference type="PANTHER" id="PTHR21178:SF8">
    <property type="entry name" value="CILIA- AND FLAGELLA-ASSOCIATED PROTEIN 61"/>
    <property type="match status" value="1"/>
</dbReference>
<organism evidence="3 4">
    <name type="scientific">Mya arenaria</name>
    <name type="common">Soft-shell clam</name>
    <dbReference type="NCBI Taxonomy" id="6604"/>
    <lineage>
        <taxon>Eukaryota</taxon>
        <taxon>Metazoa</taxon>
        <taxon>Spiralia</taxon>
        <taxon>Lophotrochozoa</taxon>
        <taxon>Mollusca</taxon>
        <taxon>Bivalvia</taxon>
        <taxon>Autobranchia</taxon>
        <taxon>Heteroconchia</taxon>
        <taxon>Euheterodonta</taxon>
        <taxon>Imparidentia</taxon>
        <taxon>Neoheterodontei</taxon>
        <taxon>Myida</taxon>
        <taxon>Myoidea</taxon>
        <taxon>Myidae</taxon>
        <taxon>Mya</taxon>
    </lineage>
</organism>
<dbReference type="InterPro" id="IPR038884">
    <property type="entry name" value="CFAP61"/>
</dbReference>